<protein>
    <recommendedName>
        <fullName evidence="2">DUF1980 domain-containing protein</fullName>
    </recommendedName>
</protein>
<dbReference type="PATRIC" id="fig|1330534.3.peg.1665"/>
<dbReference type="PANTHER" id="PTHR40047:SF1">
    <property type="entry name" value="UPF0703 PROTEIN YCGQ"/>
    <property type="match status" value="1"/>
</dbReference>
<feature type="transmembrane region" description="Helical" evidence="1">
    <location>
        <begin position="7"/>
        <end position="27"/>
    </location>
</feature>
<keyword evidence="1" id="KW-1133">Transmembrane helix</keyword>
<evidence type="ECO:0000313" key="3">
    <source>
        <dbReference type="EMBL" id="EPR12288.1"/>
    </source>
</evidence>
<dbReference type="RefSeq" id="WP_020815218.1">
    <property type="nucleotide sequence ID" value="NZ_ATAY01000028.1"/>
</dbReference>
<feature type="transmembrane region" description="Helical" evidence="1">
    <location>
        <begin position="70"/>
        <end position="89"/>
    </location>
</feature>
<dbReference type="InterPro" id="IPR015402">
    <property type="entry name" value="DUF1980"/>
</dbReference>
<dbReference type="OrthoDB" id="9770408at2"/>
<sequence length="241" mass="27128">MKKVNGEVLAQITILLLIAALLTYAVITDKIKYYVNIHIVKYIWFSVTGVIIIAISLSPGLFKPKRRNHILPCVILAIPLLAGIITPAVPADSFGIKANIGQIQHGGDRDLSEAHLKNDNDIVYISDEEYLKWYTDACENPDKYNNKTVRVKGAVLRMDGFGSNEFVPARMSMVCCAADLVPYGFMCKYEDAEMLKYGEWVYVTARIKIEYEPHMKKEMPVLYAVSVIPAHKPENELVSPY</sequence>
<comment type="caution">
    <text evidence="3">The sequence shown here is derived from an EMBL/GenBank/DDBJ whole genome shotgun (WGS) entry which is preliminary data.</text>
</comment>
<evidence type="ECO:0000259" key="2">
    <source>
        <dbReference type="Pfam" id="PF21537"/>
    </source>
</evidence>
<feature type="domain" description="DUF1980" evidence="2">
    <location>
        <begin position="117"/>
        <end position="237"/>
    </location>
</feature>
<proteinExistence type="predicted"/>
<keyword evidence="1" id="KW-0472">Membrane</keyword>
<accession>U4R3P1</accession>
<dbReference type="PANTHER" id="PTHR40047">
    <property type="entry name" value="UPF0703 PROTEIN YCGQ"/>
    <property type="match status" value="1"/>
</dbReference>
<dbReference type="InterPro" id="IPR048447">
    <property type="entry name" value="DUF1980_C"/>
</dbReference>
<dbReference type="AlphaFoldDB" id="U4R3P1"/>
<evidence type="ECO:0000313" key="4">
    <source>
        <dbReference type="Proteomes" id="UP000016860"/>
    </source>
</evidence>
<name>U4R3P1_9FIRM</name>
<evidence type="ECO:0000256" key="1">
    <source>
        <dbReference type="SAM" id="Phobius"/>
    </source>
</evidence>
<dbReference type="NCBIfam" id="TIGR03943">
    <property type="entry name" value="TIGR03943 family putative permease subunit"/>
    <property type="match status" value="1"/>
</dbReference>
<dbReference type="Proteomes" id="UP000016860">
    <property type="component" value="Unassembled WGS sequence"/>
</dbReference>
<dbReference type="InterPro" id="IPR052955">
    <property type="entry name" value="UPF0703_membrane_permease"/>
</dbReference>
<organism evidence="3 4">
    <name type="scientific">Ruminiclostridium papyrosolvens C7</name>
    <dbReference type="NCBI Taxonomy" id="1330534"/>
    <lineage>
        <taxon>Bacteria</taxon>
        <taxon>Bacillati</taxon>
        <taxon>Bacillota</taxon>
        <taxon>Clostridia</taxon>
        <taxon>Eubacteriales</taxon>
        <taxon>Oscillospiraceae</taxon>
        <taxon>Ruminiclostridium</taxon>
    </lineage>
</organism>
<gene>
    <name evidence="3" type="ORF">L323_08355</name>
</gene>
<reference evidence="3 4" key="1">
    <citation type="journal article" date="2013" name="Genome Announc.">
        <title>Draft Genome Sequence of the Cellulolytic Bacterium Clostridium papyrosolvens C7 (ATCC 700395).</title>
        <authorList>
            <person name="Zepeda V."/>
            <person name="Dassa B."/>
            <person name="Borovok I."/>
            <person name="Lamed R."/>
            <person name="Bayer E.A."/>
            <person name="Cate J.H."/>
        </authorList>
    </citation>
    <scope>NUCLEOTIDE SEQUENCE [LARGE SCALE GENOMIC DNA]</scope>
    <source>
        <strain evidence="3 4">C7</strain>
    </source>
</reference>
<dbReference type="Pfam" id="PF21537">
    <property type="entry name" value="DUF1980_C"/>
    <property type="match status" value="1"/>
</dbReference>
<feature type="transmembrane region" description="Helical" evidence="1">
    <location>
        <begin position="39"/>
        <end position="58"/>
    </location>
</feature>
<dbReference type="STRING" id="1330534.L323_08355"/>
<keyword evidence="1" id="KW-0812">Transmembrane</keyword>
<dbReference type="EMBL" id="ATAY01000028">
    <property type="protein sequence ID" value="EPR12288.1"/>
    <property type="molecule type" value="Genomic_DNA"/>
</dbReference>